<dbReference type="Pfam" id="PF00014">
    <property type="entry name" value="Kunitz_BPTI"/>
    <property type="match status" value="1"/>
</dbReference>
<keyword evidence="1" id="KW-0732">Signal</keyword>
<keyword evidence="4" id="KW-1185">Reference proteome</keyword>
<comment type="caution">
    <text evidence="3">The sequence shown here is derived from an EMBL/GenBank/DDBJ whole genome shotgun (WGS) entry which is preliminary data.</text>
</comment>
<evidence type="ECO:0000256" key="1">
    <source>
        <dbReference type="SAM" id="SignalP"/>
    </source>
</evidence>
<organism evidence="3 4">
    <name type="scientific">Ancylostoma caninum</name>
    <name type="common">Dog hookworm</name>
    <dbReference type="NCBI Taxonomy" id="29170"/>
    <lineage>
        <taxon>Eukaryota</taxon>
        <taxon>Metazoa</taxon>
        <taxon>Ecdysozoa</taxon>
        <taxon>Nematoda</taxon>
        <taxon>Chromadorea</taxon>
        <taxon>Rhabditida</taxon>
        <taxon>Rhabditina</taxon>
        <taxon>Rhabditomorpha</taxon>
        <taxon>Strongyloidea</taxon>
        <taxon>Ancylostomatidae</taxon>
        <taxon>Ancylostomatinae</taxon>
        <taxon>Ancylostoma</taxon>
    </lineage>
</organism>
<dbReference type="SMART" id="SM00289">
    <property type="entry name" value="WR1"/>
    <property type="match status" value="3"/>
</dbReference>
<dbReference type="SUPFAM" id="SSF57362">
    <property type="entry name" value="BPTI-like"/>
    <property type="match status" value="1"/>
</dbReference>
<feature type="domain" description="BPTI/Kunitz inhibitor" evidence="2">
    <location>
        <begin position="257"/>
        <end position="311"/>
    </location>
</feature>
<dbReference type="PANTHER" id="PTHR47248">
    <property type="entry name" value="PROTEIN CBG06772"/>
    <property type="match status" value="1"/>
</dbReference>
<feature type="non-terminal residue" evidence="3">
    <location>
        <position position="1"/>
    </location>
</feature>
<evidence type="ECO:0000313" key="3">
    <source>
        <dbReference type="EMBL" id="RCN48580.1"/>
    </source>
</evidence>
<dbReference type="InterPro" id="IPR002223">
    <property type="entry name" value="Kunitz_BPTI"/>
</dbReference>
<dbReference type="PROSITE" id="PS50279">
    <property type="entry name" value="BPTI_KUNITZ_2"/>
    <property type="match status" value="1"/>
</dbReference>
<accession>A0A368H004</accession>
<proteinExistence type="predicted"/>
<dbReference type="EMBL" id="JOJR01000045">
    <property type="protein sequence ID" value="RCN48580.1"/>
    <property type="molecule type" value="Genomic_DNA"/>
</dbReference>
<evidence type="ECO:0000259" key="2">
    <source>
        <dbReference type="PROSITE" id="PS50279"/>
    </source>
</evidence>
<name>A0A368H004_ANCCA</name>
<reference evidence="3 4" key="1">
    <citation type="submission" date="2014-10" db="EMBL/GenBank/DDBJ databases">
        <title>Draft genome of the hookworm Ancylostoma caninum.</title>
        <authorList>
            <person name="Mitreva M."/>
        </authorList>
    </citation>
    <scope>NUCLEOTIDE SEQUENCE [LARGE SCALE GENOMIC DNA]</scope>
    <source>
        <strain evidence="3 4">Baltimore</strain>
    </source>
</reference>
<dbReference type="STRING" id="29170.A0A368H004"/>
<dbReference type="AlphaFoldDB" id="A0A368H004"/>
<dbReference type="SMART" id="SM00274">
    <property type="entry name" value="FOLN"/>
    <property type="match status" value="2"/>
</dbReference>
<gene>
    <name evidence="3" type="ORF">ANCCAN_05408</name>
</gene>
<protein>
    <submittedName>
        <fullName evidence="3">Kunitz/Bovine pancreatic trypsin inhibitor domain protein</fullName>
    </submittedName>
</protein>
<dbReference type="OrthoDB" id="4473401at2759"/>
<dbReference type="InterPro" id="IPR036880">
    <property type="entry name" value="Kunitz_BPTI_sf"/>
</dbReference>
<dbReference type="InterPro" id="IPR006150">
    <property type="entry name" value="Cys_repeat_1"/>
</dbReference>
<dbReference type="PANTHER" id="PTHR47248:SF8">
    <property type="entry name" value="BPTI_KUNITZ INHIBITOR DOMAIN-CONTAINING PROTEIN-RELATED"/>
    <property type="match status" value="1"/>
</dbReference>
<sequence>LTAAITCLLLLEFFLKKPFRCSLPFCFCLSYVLRYKSIHAKTTLTEVTLDVTDDVLPLDGIMTLKRMTALNTTTKVVEEEGTLLKQKHNASRAVFQLTNSHVEETQQPKVRVVPSGCAQLVPYAADRTWASACAATSKMKRSEKYCFLQEIWINERNPICETGSLLTRRYHWWFEEPRLGRSCLHDFCPEGYRCVQGKHLAYCCGEVAKEPEESPCEAKLDRGHSKCRAPLPVMRPRMSTAANSFFSYPAPQPFVPCNFTESVTGAEIRRNTKTKDFQWYFDTELEKCFEYFYEGCGGGRNTFATERDCRRCIPFDKFGCAGNAESTGSCSKPEDKCPAGSTCFRINTGLRDMAICCDDEKRETWSREVNPKCENGSLAMRSVFWGKTPLLGRSCSHKFCPDGYECVQGELLAHCCGKQKDE</sequence>
<feature type="chain" id="PRO_5016926026" evidence="1">
    <location>
        <begin position="22"/>
        <end position="422"/>
    </location>
</feature>
<dbReference type="GO" id="GO:0004867">
    <property type="term" value="F:serine-type endopeptidase inhibitor activity"/>
    <property type="evidence" value="ECO:0007669"/>
    <property type="project" value="InterPro"/>
</dbReference>
<feature type="signal peptide" evidence="1">
    <location>
        <begin position="1"/>
        <end position="21"/>
    </location>
</feature>
<dbReference type="Gene3D" id="4.10.410.10">
    <property type="entry name" value="Pancreatic trypsin inhibitor Kunitz domain"/>
    <property type="match status" value="1"/>
</dbReference>
<dbReference type="Proteomes" id="UP000252519">
    <property type="component" value="Unassembled WGS sequence"/>
</dbReference>
<evidence type="ECO:0000313" key="4">
    <source>
        <dbReference type="Proteomes" id="UP000252519"/>
    </source>
</evidence>
<dbReference type="SMART" id="SM00131">
    <property type="entry name" value="KU"/>
    <property type="match status" value="1"/>
</dbReference>
<dbReference type="InterPro" id="IPR003645">
    <property type="entry name" value="Fol_N"/>
</dbReference>
<dbReference type="InterPro" id="IPR052861">
    <property type="entry name" value="BPTI/Kunitz_domain"/>
</dbReference>